<gene>
    <name evidence="2" type="ORF">J7S20_01190</name>
</gene>
<name>A0A8T4IBC0_9SPHN</name>
<evidence type="ECO:0000313" key="2">
    <source>
        <dbReference type="EMBL" id="MBR0551114.1"/>
    </source>
</evidence>
<sequence>MKKTLFTLCTALVALPLAACNHKPEVVDTRAPDPMNDALQNAAPVELPPSMTASKSFRCSDNSLVYVDFFSGGKEVHFRETKDGNSAVLKANDEGGPWTDGSVTVKGDQNSITYTKDGKSLTCKA</sequence>
<dbReference type="AlphaFoldDB" id="A0A8T4IBC0"/>
<feature type="chain" id="PRO_5035893297" description="C-type lysozyme inhibitor domain-containing protein" evidence="1">
    <location>
        <begin position="20"/>
        <end position="125"/>
    </location>
</feature>
<accession>A0A8T4IBC0</accession>
<keyword evidence="1" id="KW-0732">Signal</keyword>
<organism evidence="2 3">
    <name type="scientific">Stakelama marina</name>
    <dbReference type="NCBI Taxonomy" id="2826939"/>
    <lineage>
        <taxon>Bacteria</taxon>
        <taxon>Pseudomonadati</taxon>
        <taxon>Pseudomonadota</taxon>
        <taxon>Alphaproteobacteria</taxon>
        <taxon>Sphingomonadales</taxon>
        <taxon>Sphingomonadaceae</taxon>
        <taxon>Stakelama</taxon>
    </lineage>
</organism>
<evidence type="ECO:0000256" key="1">
    <source>
        <dbReference type="SAM" id="SignalP"/>
    </source>
</evidence>
<dbReference type="Proteomes" id="UP000676996">
    <property type="component" value="Unassembled WGS sequence"/>
</dbReference>
<evidence type="ECO:0000313" key="3">
    <source>
        <dbReference type="Proteomes" id="UP000676996"/>
    </source>
</evidence>
<proteinExistence type="predicted"/>
<evidence type="ECO:0008006" key="4">
    <source>
        <dbReference type="Google" id="ProtNLM"/>
    </source>
</evidence>
<keyword evidence="3" id="KW-1185">Reference proteome</keyword>
<protein>
    <recommendedName>
        <fullName evidence="4">C-type lysozyme inhibitor domain-containing protein</fullName>
    </recommendedName>
</protein>
<reference evidence="2" key="1">
    <citation type="submission" date="2021-04" db="EMBL/GenBank/DDBJ databases">
        <title>Ouciella asimina sp. nov., isolated from the surface seawater in the hydrothermal field of Okinawa Trough.</title>
        <authorList>
            <person name="Shuang W."/>
        </authorList>
    </citation>
    <scope>NUCLEOTIDE SEQUENCE</scope>
    <source>
        <strain evidence="2">LXI357</strain>
    </source>
</reference>
<dbReference type="EMBL" id="JAGRQC010000001">
    <property type="protein sequence ID" value="MBR0551114.1"/>
    <property type="molecule type" value="Genomic_DNA"/>
</dbReference>
<comment type="caution">
    <text evidence="2">The sequence shown here is derived from an EMBL/GenBank/DDBJ whole genome shotgun (WGS) entry which is preliminary data.</text>
</comment>
<feature type="signal peptide" evidence="1">
    <location>
        <begin position="1"/>
        <end position="19"/>
    </location>
</feature>
<dbReference type="RefSeq" id="WP_284052405.1">
    <property type="nucleotide sequence ID" value="NZ_JAGRQC010000001.1"/>
</dbReference>